<feature type="domain" description="UspA" evidence="2">
    <location>
        <begin position="3"/>
        <end position="156"/>
    </location>
</feature>
<reference evidence="4" key="1">
    <citation type="submission" date="2021-01" db="EMBL/GenBank/DDBJ databases">
        <title>Genome public.</title>
        <authorList>
            <person name="Liu C."/>
            <person name="Sun Q."/>
        </authorList>
    </citation>
    <scope>NUCLEOTIDE SEQUENCE [LARGE SCALE GENOMIC DNA]</scope>
    <source>
        <strain evidence="4">CGMCC 1.18722</strain>
    </source>
</reference>
<dbReference type="SUPFAM" id="SSF52402">
    <property type="entry name" value="Adenine nucleotide alpha hydrolases-like"/>
    <property type="match status" value="2"/>
</dbReference>
<sequence>MTQLMACIDGSRQAGAVCDLAGWASLRLSAPLTLLHVLDQSQYIHEADFSGYLGLEGRRELLQELSRLDERRSRLAVEQGKLILAAARERVLAAGVTRVECLQRHGALVDNLAELEQDERLLVLGAYGEQSSESLARLGSQVEQVVRALHQPMLVAQPEFRTPQKAMLAYDGSAGSRRGLALLAQSPLLQGLELHLLLVGKIDGEHRALLEEAQALLTQAGVEAFALVLPGEPELVLPRYQQDNGIDLMVMGAYGHSRLRRWLLGSTTTAMLRTIRVPLLVLR</sequence>
<dbReference type="Gene3D" id="3.40.50.12370">
    <property type="match status" value="1"/>
</dbReference>
<dbReference type="CDD" id="cd00293">
    <property type="entry name" value="USP-like"/>
    <property type="match status" value="2"/>
</dbReference>
<dbReference type="InterPro" id="IPR006016">
    <property type="entry name" value="UspA"/>
</dbReference>
<evidence type="ECO:0000313" key="4">
    <source>
        <dbReference type="Proteomes" id="UP000638570"/>
    </source>
</evidence>
<evidence type="ECO:0000259" key="2">
    <source>
        <dbReference type="Pfam" id="PF00582"/>
    </source>
</evidence>
<gene>
    <name evidence="3" type="ORF">JKV55_07485</name>
</gene>
<comment type="caution">
    <text evidence="3">The sequence shown here is derived from an EMBL/GenBank/DDBJ whole genome shotgun (WGS) entry which is preliminary data.</text>
</comment>
<dbReference type="PRINTS" id="PR01438">
    <property type="entry name" value="UNVRSLSTRESS"/>
</dbReference>
<organism evidence="3 4">
    <name type="scientific">Zobellella iuensis</name>
    <dbReference type="NCBI Taxonomy" id="2803811"/>
    <lineage>
        <taxon>Bacteria</taxon>
        <taxon>Pseudomonadati</taxon>
        <taxon>Pseudomonadota</taxon>
        <taxon>Gammaproteobacteria</taxon>
        <taxon>Aeromonadales</taxon>
        <taxon>Aeromonadaceae</taxon>
        <taxon>Zobellella</taxon>
    </lineage>
</organism>
<accession>A0ABS1QQM8</accession>
<protein>
    <submittedName>
        <fullName evidence="3">Universal stress protein</fullName>
    </submittedName>
</protein>
<evidence type="ECO:0000313" key="3">
    <source>
        <dbReference type="EMBL" id="MBL1377173.1"/>
    </source>
</evidence>
<dbReference type="Proteomes" id="UP000638570">
    <property type="component" value="Unassembled WGS sequence"/>
</dbReference>
<keyword evidence="4" id="KW-1185">Reference proteome</keyword>
<evidence type="ECO:0000256" key="1">
    <source>
        <dbReference type="ARBA" id="ARBA00008791"/>
    </source>
</evidence>
<name>A0ABS1QQM8_9GAMM</name>
<dbReference type="InterPro" id="IPR006015">
    <property type="entry name" value="Universal_stress_UspA"/>
</dbReference>
<dbReference type="EMBL" id="JAERTZ010000018">
    <property type="protein sequence ID" value="MBL1377173.1"/>
    <property type="molecule type" value="Genomic_DNA"/>
</dbReference>
<proteinExistence type="inferred from homology"/>
<dbReference type="PANTHER" id="PTHR46268:SF15">
    <property type="entry name" value="UNIVERSAL STRESS PROTEIN HP_0031"/>
    <property type="match status" value="1"/>
</dbReference>
<dbReference type="Pfam" id="PF00582">
    <property type="entry name" value="Usp"/>
    <property type="match status" value="2"/>
</dbReference>
<dbReference type="PANTHER" id="PTHR46268">
    <property type="entry name" value="STRESS RESPONSE PROTEIN NHAX"/>
    <property type="match status" value="1"/>
</dbReference>
<comment type="similarity">
    <text evidence="1">Belongs to the universal stress protein A family.</text>
</comment>
<feature type="domain" description="UspA" evidence="2">
    <location>
        <begin position="209"/>
        <end position="283"/>
    </location>
</feature>